<dbReference type="Pfam" id="PF14905">
    <property type="entry name" value="OMP_b-brl_3"/>
    <property type="match status" value="1"/>
</dbReference>
<evidence type="ECO:0000313" key="7">
    <source>
        <dbReference type="EMBL" id="RPE12760.1"/>
    </source>
</evidence>
<dbReference type="SUPFAM" id="SSF49452">
    <property type="entry name" value="Starch-binding domain-like"/>
    <property type="match status" value="1"/>
</dbReference>
<sequence>MMKHSLIVALLTLTGAIVQAQTAVKKEMPSLTIHGKTVDAQTGAALGFTTVRLLAEKDSALITGQVADSTGAFHLSGIPPGNYVLLLLSMGYDKLYQPIGAGSGRTIQLGTLPMNALPNQLGTVTVAGAKPPFQRLADKLILNIAGNQLFAASANVYDILRKVPGLEVAGDGTIQMSGRIAPGVFIDGRPVPMSPEALQNFLNSLTPGMIASIEIISNPSGQYDGEYKGIIDIRLKRDETLGWNGSITTNIQRNTYTLADNSLNLSYKTKKIAYTARATYTGGTGIRRYGAYQHLANTNVLTTRTQTLTGNNNPGLQLGADYSLRKNHRLGLQLGTYHSNLSRHAYNTLHTRDSTETQLLSATNSDNRAEPKQQNYSAHLNYNAQLGKNRLDVLASLVKISNKQQEDIQNRVLATEKLLTYWKTDMKNDILIRAAQADFQRDAGKGKFGAGAKFAFTTTENDLRYDTLAQASEFVYDSSRSNKFLYKEYITAGYLTYSGSKNKWSYQASLRAEHTRSTANAVTIGEVTKRSYLTWLPAFNVTYAIGGGQQVNLSYSHRITRPVFAQLNPFRFYFSPLNYWVGNPNLQASTTKMLNITYTHTAFNIIVQLGREKDPMTRYPEYDSATNILQYLGRNLPYNDFAAVELSFPLRVTKWWKMQHTVRGNYKKEQTPYHDKTYAIPITDVSISGSQLFSLPYGTTFDISYYHRSPSGNGLYYFRPTGNVDLGLQKSWAKGKLNSRVNFYDLFDTQRTKLEFREKHLINNQLEHWFGSRRLAVSLTWSFGRSTHKSRQGNKNEEEMRAGM</sequence>
<keyword evidence="8" id="KW-1185">Reference proteome</keyword>
<feature type="chain" id="PRO_5018181567" evidence="4">
    <location>
        <begin position="21"/>
        <end position="804"/>
    </location>
</feature>
<evidence type="ECO:0000256" key="1">
    <source>
        <dbReference type="ARBA" id="ARBA00004442"/>
    </source>
</evidence>
<keyword evidence="7" id="KW-0675">Receptor</keyword>
<dbReference type="Gene3D" id="2.40.170.20">
    <property type="entry name" value="TonB-dependent receptor, beta-barrel domain"/>
    <property type="match status" value="1"/>
</dbReference>
<name>A0A3N4Q9T2_9BACT</name>
<dbReference type="InterPro" id="IPR013784">
    <property type="entry name" value="Carb-bd-like_fold"/>
</dbReference>
<dbReference type="GO" id="GO:0009279">
    <property type="term" value="C:cell outer membrane"/>
    <property type="evidence" value="ECO:0007669"/>
    <property type="project" value="UniProtKB-SubCell"/>
</dbReference>
<feature type="signal peptide" evidence="4">
    <location>
        <begin position="1"/>
        <end position="20"/>
    </location>
</feature>
<feature type="domain" description="Outer membrane protein beta-barrel" evidence="6">
    <location>
        <begin position="389"/>
        <end position="781"/>
    </location>
</feature>
<dbReference type="InterPro" id="IPR012910">
    <property type="entry name" value="Plug_dom"/>
</dbReference>
<evidence type="ECO:0000256" key="3">
    <source>
        <dbReference type="ARBA" id="ARBA00023237"/>
    </source>
</evidence>
<evidence type="ECO:0000256" key="4">
    <source>
        <dbReference type="SAM" id="SignalP"/>
    </source>
</evidence>
<evidence type="ECO:0000259" key="5">
    <source>
        <dbReference type="Pfam" id="PF07715"/>
    </source>
</evidence>
<dbReference type="Pfam" id="PF07715">
    <property type="entry name" value="Plug"/>
    <property type="match status" value="1"/>
</dbReference>
<proteinExistence type="predicted"/>
<feature type="domain" description="TonB-dependent receptor plug" evidence="5">
    <location>
        <begin position="153"/>
        <end position="221"/>
    </location>
</feature>
<organism evidence="7 8">
    <name type="scientific">Chitinophaga lutea</name>
    <dbReference type="NCBI Taxonomy" id="2488634"/>
    <lineage>
        <taxon>Bacteria</taxon>
        <taxon>Pseudomonadati</taxon>
        <taxon>Bacteroidota</taxon>
        <taxon>Chitinophagia</taxon>
        <taxon>Chitinophagales</taxon>
        <taxon>Chitinophagaceae</taxon>
        <taxon>Chitinophaga</taxon>
    </lineage>
</organism>
<reference evidence="7 8" key="1">
    <citation type="submission" date="2018-11" db="EMBL/GenBank/DDBJ databases">
        <title>Chitinophaga lutea sp.nov., isolate from arsenic contaminated soil.</title>
        <authorList>
            <person name="Zong Y."/>
        </authorList>
    </citation>
    <scope>NUCLEOTIDE SEQUENCE [LARGE SCALE GENOMIC DNA]</scope>
    <source>
        <strain evidence="7 8">ZY74</strain>
    </source>
</reference>
<dbReference type="Gene3D" id="2.170.130.10">
    <property type="entry name" value="TonB-dependent receptor, plug domain"/>
    <property type="match status" value="1"/>
</dbReference>
<dbReference type="InterPro" id="IPR041700">
    <property type="entry name" value="OMP_b-brl_3"/>
</dbReference>
<dbReference type="RefSeq" id="WP_123845276.1">
    <property type="nucleotide sequence ID" value="NZ_RPDH01000001.1"/>
</dbReference>
<dbReference type="InterPro" id="IPR036942">
    <property type="entry name" value="Beta-barrel_TonB_sf"/>
</dbReference>
<dbReference type="AlphaFoldDB" id="A0A3N4Q9T2"/>
<evidence type="ECO:0000313" key="8">
    <source>
        <dbReference type="Proteomes" id="UP000278351"/>
    </source>
</evidence>
<keyword evidence="2" id="KW-0472">Membrane</keyword>
<evidence type="ECO:0000256" key="2">
    <source>
        <dbReference type="ARBA" id="ARBA00023136"/>
    </source>
</evidence>
<dbReference type="PANTHER" id="PTHR40980">
    <property type="entry name" value="PLUG DOMAIN-CONTAINING PROTEIN"/>
    <property type="match status" value="1"/>
</dbReference>
<comment type="subcellular location">
    <subcellularLocation>
        <location evidence="1">Cell outer membrane</location>
    </subcellularLocation>
</comment>
<dbReference type="PANTHER" id="PTHR40980:SF4">
    <property type="entry name" value="TONB-DEPENDENT RECEPTOR-LIKE BETA-BARREL DOMAIN-CONTAINING PROTEIN"/>
    <property type="match status" value="1"/>
</dbReference>
<comment type="caution">
    <text evidence="7">The sequence shown here is derived from an EMBL/GenBank/DDBJ whole genome shotgun (WGS) entry which is preliminary data.</text>
</comment>
<dbReference type="GO" id="GO:0030246">
    <property type="term" value="F:carbohydrate binding"/>
    <property type="evidence" value="ECO:0007669"/>
    <property type="project" value="InterPro"/>
</dbReference>
<dbReference type="Proteomes" id="UP000278351">
    <property type="component" value="Unassembled WGS sequence"/>
</dbReference>
<keyword evidence="4" id="KW-0732">Signal</keyword>
<dbReference type="OrthoDB" id="905812at2"/>
<keyword evidence="3" id="KW-0998">Cell outer membrane</keyword>
<dbReference type="EMBL" id="RPDH01000001">
    <property type="protein sequence ID" value="RPE12760.1"/>
    <property type="molecule type" value="Genomic_DNA"/>
</dbReference>
<accession>A0A3N4Q9T2</accession>
<dbReference type="InterPro" id="IPR037066">
    <property type="entry name" value="Plug_dom_sf"/>
</dbReference>
<dbReference type="SUPFAM" id="SSF56935">
    <property type="entry name" value="Porins"/>
    <property type="match status" value="1"/>
</dbReference>
<evidence type="ECO:0000259" key="6">
    <source>
        <dbReference type="Pfam" id="PF14905"/>
    </source>
</evidence>
<gene>
    <name evidence="7" type="ORF">EGT74_04235</name>
</gene>
<protein>
    <submittedName>
        <fullName evidence="7">TonB-dependent receptor</fullName>
    </submittedName>
</protein>